<dbReference type="OrthoDB" id="429991at2759"/>
<evidence type="ECO:0000313" key="3">
    <source>
        <dbReference type="Proteomes" id="UP000186817"/>
    </source>
</evidence>
<feature type="region of interest" description="Disordered" evidence="1">
    <location>
        <begin position="1"/>
        <end position="41"/>
    </location>
</feature>
<dbReference type="Proteomes" id="UP000186817">
    <property type="component" value="Unassembled WGS sequence"/>
</dbReference>
<gene>
    <name evidence="2" type="ORF">AK812_SmicGene35011</name>
</gene>
<dbReference type="EMBL" id="LSRX01001064">
    <property type="protein sequence ID" value="OLP84146.1"/>
    <property type="molecule type" value="Genomic_DNA"/>
</dbReference>
<keyword evidence="3" id="KW-1185">Reference proteome</keyword>
<organism evidence="2 3">
    <name type="scientific">Symbiodinium microadriaticum</name>
    <name type="common">Dinoflagellate</name>
    <name type="synonym">Zooxanthella microadriatica</name>
    <dbReference type="NCBI Taxonomy" id="2951"/>
    <lineage>
        <taxon>Eukaryota</taxon>
        <taxon>Sar</taxon>
        <taxon>Alveolata</taxon>
        <taxon>Dinophyceae</taxon>
        <taxon>Suessiales</taxon>
        <taxon>Symbiodiniaceae</taxon>
        <taxon>Symbiodinium</taxon>
    </lineage>
</organism>
<reference evidence="2 3" key="1">
    <citation type="submission" date="2016-02" db="EMBL/GenBank/DDBJ databases">
        <title>Genome analysis of coral dinoflagellate symbionts highlights evolutionary adaptations to a symbiotic lifestyle.</title>
        <authorList>
            <person name="Aranda M."/>
            <person name="Li Y."/>
            <person name="Liew Y.J."/>
            <person name="Baumgarten S."/>
            <person name="Simakov O."/>
            <person name="Wilson M."/>
            <person name="Piel J."/>
            <person name="Ashoor H."/>
            <person name="Bougouffa S."/>
            <person name="Bajic V.B."/>
            <person name="Ryu T."/>
            <person name="Ravasi T."/>
            <person name="Bayer T."/>
            <person name="Micklem G."/>
            <person name="Kim H."/>
            <person name="Bhak J."/>
            <person name="Lajeunesse T.C."/>
            <person name="Voolstra C.R."/>
        </authorList>
    </citation>
    <scope>NUCLEOTIDE SEQUENCE [LARGE SCALE GENOMIC DNA]</scope>
    <source>
        <strain evidence="2 3">CCMP2467</strain>
    </source>
</reference>
<comment type="caution">
    <text evidence="2">The sequence shown here is derived from an EMBL/GenBank/DDBJ whole genome shotgun (WGS) entry which is preliminary data.</text>
</comment>
<feature type="region of interest" description="Disordered" evidence="1">
    <location>
        <begin position="716"/>
        <end position="771"/>
    </location>
</feature>
<protein>
    <submittedName>
        <fullName evidence="2">Uncharacterized protein</fullName>
    </submittedName>
</protein>
<feature type="region of interest" description="Disordered" evidence="1">
    <location>
        <begin position="483"/>
        <end position="520"/>
    </location>
</feature>
<evidence type="ECO:0000313" key="2">
    <source>
        <dbReference type="EMBL" id="OLP84146.1"/>
    </source>
</evidence>
<dbReference type="AlphaFoldDB" id="A0A1Q9CML3"/>
<sequence length="800" mass="87850">MEDGASSAKTSTGAPAATSKGTRAGYKKQAATPPKWSMAEKPKMIIGGPVPSWQASIPGPQYNYDTNSFKNKQPVYSMRPKPEMVIGGGVPSWTKSIPGPIYSYDTNSFKEKQPVYSIRGRGDDDFGNKNAKDAPQISTEQLMKGIDATRKKPPSWSVKSRPAMVPGDAVPSWVASIPGPKYQYSADVHKKKQPVFSIGKKLPSESDLMKVRSPGPMKYDGPAMESKKQEMVDSTRNKSFSCSFGVGPRCLYTLATIGIPGVGSYIGDGDDGSFGALRPAGVLRRSRPPAKQRNAQSLEISENGVLFAQARVEFRALQSCRLNGTLYEIPNILFSLGRSARKDSDSDGASCCYCDDDLRKHRAKRKASGVRSRKEGEWRDPERVGGFDRLRRPWSLAAYAQGLKVTLASRPPETHSRSKLKEKGSVVAPPACKTGDVEILTVPLERENRRQLVARARRASSPLVKPPGIEATKCERVGRFARMGQNGSEAPEPQESALAPEKRKRKVKPGASERIRTPEASEAPDILDMRSAGHFTWIFELSTSKQKTHFPFHIRLKMKEKGSQLDGIQWFKGCGSAAPAASPQDGGQQLLKSQQREDEEGFTVSDCSQVWAQEMFTNDEMRKSQEEAALAAMRHAAPKTGPEAAPKSPHCIVTALPLYLESQEELELTSQLVQMCLDDPEQLIHAQIELLTQRIEEIDEDELKAKVAKSKAKAKAEAQAKAKAEAADLRDLARARAQEAQAKEEPPSFSEQQLEATAREGSAEDWGSVFDRAGGRELRAVQKREAWKRGRGEREKTAAA</sequence>
<evidence type="ECO:0000256" key="1">
    <source>
        <dbReference type="SAM" id="MobiDB-lite"/>
    </source>
</evidence>
<name>A0A1Q9CML3_SYMMI</name>
<proteinExistence type="predicted"/>
<accession>A0A1Q9CML3</accession>
<feature type="compositionally biased region" description="Basic and acidic residues" evidence="1">
    <location>
        <begin position="716"/>
        <end position="746"/>
    </location>
</feature>